<dbReference type="EMBL" id="MVHE01000178">
    <property type="protein sequence ID" value="ORA07665.1"/>
    <property type="molecule type" value="Genomic_DNA"/>
</dbReference>
<dbReference type="PROSITE" id="PS50075">
    <property type="entry name" value="CARRIER"/>
    <property type="match status" value="1"/>
</dbReference>
<protein>
    <submittedName>
        <fullName evidence="8">Polyketide synthase</fullName>
    </submittedName>
</protein>
<dbReference type="InterPro" id="IPR020806">
    <property type="entry name" value="PKS_PP-bd"/>
</dbReference>
<dbReference type="InterPro" id="IPR050091">
    <property type="entry name" value="PKS_NRPS_Biosynth_Enz"/>
</dbReference>
<dbReference type="SMART" id="SM00822">
    <property type="entry name" value="PKS_KR"/>
    <property type="match status" value="1"/>
</dbReference>
<dbReference type="GO" id="GO:0031177">
    <property type="term" value="F:phosphopantetheine binding"/>
    <property type="evidence" value="ECO:0007669"/>
    <property type="project" value="InterPro"/>
</dbReference>
<evidence type="ECO:0000256" key="4">
    <source>
        <dbReference type="ARBA" id="ARBA00022679"/>
    </source>
</evidence>
<dbReference type="FunFam" id="3.40.50.720:FF:000381">
    <property type="entry name" value="Probable polyketide synthase pks17"/>
    <property type="match status" value="1"/>
</dbReference>
<dbReference type="InterPro" id="IPR036736">
    <property type="entry name" value="ACP-like_sf"/>
</dbReference>
<evidence type="ECO:0000256" key="6">
    <source>
        <dbReference type="ARBA" id="ARBA00023098"/>
    </source>
</evidence>
<dbReference type="SMART" id="SM01294">
    <property type="entry name" value="PKS_PP_betabranch"/>
    <property type="match status" value="1"/>
</dbReference>
<dbReference type="CDD" id="cd08956">
    <property type="entry name" value="KR_3_FAS_SDR_x"/>
    <property type="match status" value="1"/>
</dbReference>
<dbReference type="InterPro" id="IPR009081">
    <property type="entry name" value="PP-bd_ACP"/>
</dbReference>
<evidence type="ECO:0000256" key="2">
    <source>
        <dbReference type="ARBA" id="ARBA00022450"/>
    </source>
</evidence>
<dbReference type="FunFam" id="1.10.1200.10:FF:000007">
    <property type="entry name" value="Probable polyketide synthase pks17"/>
    <property type="match status" value="1"/>
</dbReference>
<sequence length="573" mass="60192">MLVHAAAGGVGMAAVQLARYWGLEVFGTASVGKWDTLRGLGFDDGHIASSRSVEFAEKFLAVTNGRGVDVVLNALAGEFVDASLGLLSHGGRFLEMGKTDLRDPAVVAEQHLGVAYRAFDLLEVDPQRIQQMLAEVARLFEAGVLHPLPVTGFEVRRAAAAYRFVSQARHIGKVVLRMPAFDAAGTVLITGGTGALGVTLARHLVAHYGVRHLVLVSRRGMAAEGAGELVDQLSQAGAQVQVVACDVADCDALARVLAAIPARYPLSAVVHAAGVLDDAVIASLTPRRVDAVLRPKVDAAWNLHELTRDQDLSAFVMFSSMAGVIGTAGQANYAAANAFLDGLAAYRREAGLPATSLAWGLWEEASAMTEQLGAQDVARLSRGGLLAMPSREALDLFDTALALDQCCVAPARLDSAGLSSSSEAGMLPVLFAGLVNPRRRSVVGDRAAASSGSVLAQRLAGLSDEQQRSLLSQIMNSHVATVLGADPATIEADRVFQDQGFDSLTAVELRNRLQTATGLALSPTLIFDHPTPAALTQHLRQLITGTAREVASGPTERAVRADEPIAVVGMGCR</sequence>
<dbReference type="SMART" id="SM00823">
    <property type="entry name" value="PKS_PP"/>
    <property type="match status" value="1"/>
</dbReference>
<dbReference type="Proteomes" id="UP000192284">
    <property type="component" value="Unassembled WGS sequence"/>
</dbReference>
<gene>
    <name evidence="8" type="ORF">BST12_28835</name>
</gene>
<dbReference type="PANTHER" id="PTHR43775">
    <property type="entry name" value="FATTY ACID SYNTHASE"/>
    <property type="match status" value="1"/>
</dbReference>
<dbReference type="Pfam" id="PF13602">
    <property type="entry name" value="ADH_zinc_N_2"/>
    <property type="match status" value="1"/>
</dbReference>
<dbReference type="Pfam" id="PF08659">
    <property type="entry name" value="KR"/>
    <property type="match status" value="1"/>
</dbReference>
<dbReference type="SMART" id="SM00829">
    <property type="entry name" value="PKS_ER"/>
    <property type="match status" value="1"/>
</dbReference>
<name>A0A1W9Z6G0_MYCAN</name>
<dbReference type="AlphaFoldDB" id="A0A1W9Z6G0"/>
<dbReference type="SUPFAM" id="SSF51735">
    <property type="entry name" value="NAD(P)-binding Rossmann-fold domains"/>
    <property type="match status" value="2"/>
</dbReference>
<dbReference type="Pfam" id="PF00550">
    <property type="entry name" value="PP-binding"/>
    <property type="match status" value="1"/>
</dbReference>
<dbReference type="InterPro" id="IPR020843">
    <property type="entry name" value="ER"/>
</dbReference>
<dbReference type="InterPro" id="IPR057326">
    <property type="entry name" value="KR_dom"/>
</dbReference>
<evidence type="ECO:0000313" key="9">
    <source>
        <dbReference type="Proteomes" id="UP000192284"/>
    </source>
</evidence>
<evidence type="ECO:0000256" key="1">
    <source>
        <dbReference type="ARBA" id="ARBA00005189"/>
    </source>
</evidence>
<keyword evidence="2" id="KW-0596">Phosphopantetheine</keyword>
<dbReference type="Gene3D" id="1.10.1200.10">
    <property type="entry name" value="ACP-like"/>
    <property type="match status" value="1"/>
</dbReference>
<keyword evidence="3" id="KW-0597">Phosphoprotein</keyword>
<dbReference type="CDD" id="cd05195">
    <property type="entry name" value="enoyl_red"/>
    <property type="match status" value="1"/>
</dbReference>
<reference evidence="8 9" key="1">
    <citation type="submission" date="2017-02" db="EMBL/GenBank/DDBJ databases">
        <title>The new phylogeny of genus Mycobacterium.</title>
        <authorList>
            <person name="Tortoli E."/>
            <person name="Trovato A."/>
            <person name="Cirillo D.M."/>
        </authorList>
    </citation>
    <scope>NUCLEOTIDE SEQUENCE [LARGE SCALE GENOMIC DNA]</scope>
    <source>
        <strain evidence="8 9">DSM 45057</strain>
    </source>
</reference>
<dbReference type="GO" id="GO:0004312">
    <property type="term" value="F:fatty acid synthase activity"/>
    <property type="evidence" value="ECO:0007669"/>
    <property type="project" value="TreeGrafter"/>
</dbReference>
<dbReference type="InterPro" id="IPR013968">
    <property type="entry name" value="PKS_KR"/>
</dbReference>
<proteinExistence type="predicted"/>
<accession>A0A1W9Z6G0</accession>
<comment type="caution">
    <text evidence="8">The sequence shown here is derived from an EMBL/GenBank/DDBJ whole genome shotgun (WGS) entry which is preliminary data.</text>
</comment>
<keyword evidence="9" id="KW-1185">Reference proteome</keyword>
<feature type="domain" description="Carrier" evidence="7">
    <location>
        <begin position="469"/>
        <end position="543"/>
    </location>
</feature>
<dbReference type="SUPFAM" id="SSF47336">
    <property type="entry name" value="ACP-like"/>
    <property type="match status" value="1"/>
</dbReference>
<keyword evidence="5" id="KW-0276">Fatty acid metabolism</keyword>
<evidence type="ECO:0000256" key="5">
    <source>
        <dbReference type="ARBA" id="ARBA00022832"/>
    </source>
</evidence>
<dbReference type="PANTHER" id="PTHR43775:SF51">
    <property type="entry name" value="INACTIVE PHENOLPHTHIOCEROL SYNTHESIS POLYKETIDE SYNTHASE TYPE I PKS1-RELATED"/>
    <property type="match status" value="1"/>
</dbReference>
<keyword evidence="4" id="KW-0808">Transferase</keyword>
<evidence type="ECO:0000259" key="7">
    <source>
        <dbReference type="PROSITE" id="PS50075"/>
    </source>
</evidence>
<keyword evidence="6" id="KW-0443">Lipid metabolism</keyword>
<dbReference type="Gene3D" id="3.90.180.10">
    <property type="entry name" value="Medium-chain alcohol dehydrogenases, catalytic domain"/>
    <property type="match status" value="1"/>
</dbReference>
<dbReference type="Gene3D" id="3.40.50.720">
    <property type="entry name" value="NAD(P)-binding Rossmann-like Domain"/>
    <property type="match status" value="1"/>
</dbReference>
<comment type="pathway">
    <text evidence="1">Lipid metabolism.</text>
</comment>
<dbReference type="GO" id="GO:0016491">
    <property type="term" value="F:oxidoreductase activity"/>
    <property type="evidence" value="ECO:0007669"/>
    <property type="project" value="InterPro"/>
</dbReference>
<feature type="non-terminal residue" evidence="8">
    <location>
        <position position="573"/>
    </location>
</feature>
<evidence type="ECO:0000313" key="8">
    <source>
        <dbReference type="EMBL" id="ORA07665.1"/>
    </source>
</evidence>
<dbReference type="InterPro" id="IPR036291">
    <property type="entry name" value="NAD(P)-bd_dom_sf"/>
</dbReference>
<organism evidence="8 9">
    <name type="scientific">Mycobacterium angelicum</name>
    <dbReference type="NCBI Taxonomy" id="470074"/>
    <lineage>
        <taxon>Bacteria</taxon>
        <taxon>Bacillati</taxon>
        <taxon>Actinomycetota</taxon>
        <taxon>Actinomycetes</taxon>
        <taxon>Mycobacteriales</taxon>
        <taxon>Mycobacteriaceae</taxon>
        <taxon>Mycobacterium</taxon>
    </lineage>
</organism>
<dbReference type="GO" id="GO:0006633">
    <property type="term" value="P:fatty acid biosynthetic process"/>
    <property type="evidence" value="ECO:0007669"/>
    <property type="project" value="TreeGrafter"/>
</dbReference>
<evidence type="ECO:0000256" key="3">
    <source>
        <dbReference type="ARBA" id="ARBA00022553"/>
    </source>
</evidence>